<dbReference type="Pfam" id="PF13646">
    <property type="entry name" value="HEAT_2"/>
    <property type="match status" value="1"/>
</dbReference>
<keyword evidence="2" id="KW-1185">Reference proteome</keyword>
<dbReference type="InterPro" id="IPR011989">
    <property type="entry name" value="ARM-like"/>
</dbReference>
<organism evidence="1 2">
    <name type="scientific">Paenactinomyces guangxiensis</name>
    <dbReference type="NCBI Taxonomy" id="1490290"/>
    <lineage>
        <taxon>Bacteria</taxon>
        <taxon>Bacillati</taxon>
        <taxon>Bacillota</taxon>
        <taxon>Bacilli</taxon>
        <taxon>Bacillales</taxon>
        <taxon>Thermoactinomycetaceae</taxon>
        <taxon>Paenactinomyces</taxon>
    </lineage>
</organism>
<reference evidence="1 2" key="1">
    <citation type="submission" date="2020-07" db="EMBL/GenBank/DDBJ databases">
        <authorList>
            <person name="Feng H."/>
        </authorList>
    </citation>
    <scope>NUCLEOTIDE SEQUENCE [LARGE SCALE GENOMIC DNA]</scope>
    <source>
        <strain evidence="2">s-10</strain>
    </source>
</reference>
<dbReference type="RefSeq" id="WP_181750072.1">
    <property type="nucleotide sequence ID" value="NZ_JACEIQ010000001.1"/>
</dbReference>
<proteinExistence type="predicted"/>
<evidence type="ECO:0000313" key="1">
    <source>
        <dbReference type="EMBL" id="MBA4492842.1"/>
    </source>
</evidence>
<protein>
    <submittedName>
        <fullName evidence="1">HEAT repeat domain-containing protein</fullName>
    </submittedName>
</protein>
<dbReference type="Gene3D" id="1.25.10.10">
    <property type="entry name" value="Leucine-rich Repeat Variant"/>
    <property type="match status" value="1"/>
</dbReference>
<dbReference type="Proteomes" id="UP000535491">
    <property type="component" value="Unassembled WGS sequence"/>
</dbReference>
<evidence type="ECO:0000313" key="2">
    <source>
        <dbReference type="Proteomes" id="UP000535491"/>
    </source>
</evidence>
<name>A0A7W2A774_9BACL</name>
<sequence>MLEKLDQINWKSLAHPYGSAEDVPDLIRDLTSLDDKVRHGAWISLYSSIYYNLEVCEATALAVPFLLELIESEAVPERDKILNYLVDLANATWYFEQEWEESELEEEYYGTEIKLNKEKNWVEETRLAVKKGIPIYRKMLTHSNPKIRSAAAYVLGNIGTQTEEVLKQLRGLLHTEQEPLVKASIILSLSKLRDQNSQTLAFMNQFIQEGYSLIGIASAIAILRCDPNHQKAIRLLVFTLKNADEEMINLYKQLPPSIDVWLTREIFKSFYYLPKQQRLPYIPDLIAAFEKSEYGYLSLAWILLPIVFDKKEAKLSAQDLTNEQFSVLQSIANFDRLWKGGGDLMIDLEVYGLPNFRNQTEVKAYLNQI</sequence>
<comment type="caution">
    <text evidence="1">The sequence shown here is derived from an EMBL/GenBank/DDBJ whole genome shotgun (WGS) entry which is preliminary data.</text>
</comment>
<dbReference type="AlphaFoldDB" id="A0A7W2A774"/>
<accession>A0A7W2A774</accession>
<gene>
    <name evidence="1" type="ORF">H1191_00755</name>
</gene>
<dbReference type="EMBL" id="JACEIQ010000001">
    <property type="protein sequence ID" value="MBA4492842.1"/>
    <property type="molecule type" value="Genomic_DNA"/>
</dbReference>
<dbReference type="SUPFAM" id="SSF48371">
    <property type="entry name" value="ARM repeat"/>
    <property type="match status" value="1"/>
</dbReference>
<dbReference type="InterPro" id="IPR016024">
    <property type="entry name" value="ARM-type_fold"/>
</dbReference>